<dbReference type="Pfam" id="PF00572">
    <property type="entry name" value="Ribosomal_L13"/>
    <property type="match status" value="1"/>
</dbReference>
<protein>
    <recommendedName>
        <fullName evidence="4">Large ribosomal subunit protein uL13</fullName>
    </recommendedName>
</protein>
<name>A0ABV6DJH7_9BACL</name>
<dbReference type="Gene3D" id="3.90.1180.10">
    <property type="entry name" value="Ribosomal protein L13"/>
    <property type="match status" value="1"/>
</dbReference>
<evidence type="ECO:0000256" key="3">
    <source>
        <dbReference type="ARBA" id="ARBA00023274"/>
    </source>
</evidence>
<dbReference type="InterPro" id="IPR005822">
    <property type="entry name" value="Ribosomal_uL13"/>
</dbReference>
<dbReference type="PIRSF" id="PIRSF002181">
    <property type="entry name" value="Ribosomal_L13"/>
    <property type="match status" value="1"/>
</dbReference>
<keyword evidence="2 4" id="KW-0689">Ribosomal protein</keyword>
<proteinExistence type="inferred from homology"/>
<evidence type="ECO:0000313" key="5">
    <source>
        <dbReference type="EMBL" id="MFC0212790.1"/>
    </source>
</evidence>
<evidence type="ECO:0000256" key="4">
    <source>
        <dbReference type="HAMAP-Rule" id="MF_01366"/>
    </source>
</evidence>
<dbReference type="GO" id="GO:0005840">
    <property type="term" value="C:ribosome"/>
    <property type="evidence" value="ECO:0007669"/>
    <property type="project" value="UniProtKB-KW"/>
</dbReference>
<organism evidence="5 6">
    <name type="scientific">Paenibacillus chartarius</name>
    <dbReference type="NCBI Taxonomy" id="747481"/>
    <lineage>
        <taxon>Bacteria</taxon>
        <taxon>Bacillati</taxon>
        <taxon>Bacillota</taxon>
        <taxon>Bacilli</taxon>
        <taxon>Bacillales</taxon>
        <taxon>Paenibacillaceae</taxon>
        <taxon>Paenibacillus</taxon>
    </lineage>
</organism>
<keyword evidence="6" id="KW-1185">Reference proteome</keyword>
<keyword evidence="3 4" id="KW-0687">Ribonucleoprotein</keyword>
<gene>
    <name evidence="4 5" type="primary">rplM</name>
    <name evidence="5" type="ORF">ACFFK0_09990</name>
</gene>
<dbReference type="RefSeq" id="WP_377470014.1">
    <property type="nucleotide sequence ID" value="NZ_JBHLWN010000038.1"/>
</dbReference>
<dbReference type="SUPFAM" id="SSF52161">
    <property type="entry name" value="Ribosomal protein L13"/>
    <property type="match status" value="1"/>
</dbReference>
<dbReference type="Proteomes" id="UP001589776">
    <property type="component" value="Unassembled WGS sequence"/>
</dbReference>
<evidence type="ECO:0000313" key="6">
    <source>
        <dbReference type="Proteomes" id="UP001589776"/>
    </source>
</evidence>
<evidence type="ECO:0000256" key="2">
    <source>
        <dbReference type="ARBA" id="ARBA00022980"/>
    </source>
</evidence>
<dbReference type="InterPro" id="IPR036899">
    <property type="entry name" value="Ribosomal_uL13_sf"/>
</dbReference>
<comment type="function">
    <text evidence="4">This protein is one of the early assembly proteins of the 50S ribosomal subunit, although it is not seen to bind rRNA by itself. It is important during the early stages of 50S assembly.</text>
</comment>
<reference evidence="5 6" key="1">
    <citation type="submission" date="2024-09" db="EMBL/GenBank/DDBJ databases">
        <authorList>
            <person name="Sun Q."/>
            <person name="Mori K."/>
        </authorList>
    </citation>
    <scope>NUCLEOTIDE SEQUENCE [LARGE SCALE GENOMIC DNA]</scope>
    <source>
        <strain evidence="5 6">CCM 7759</strain>
    </source>
</reference>
<dbReference type="HAMAP" id="MF_01366">
    <property type="entry name" value="Ribosomal_uL13"/>
    <property type="match status" value="1"/>
</dbReference>
<comment type="similarity">
    <text evidence="1 4">Belongs to the universal ribosomal protein uL13 family.</text>
</comment>
<dbReference type="PANTHER" id="PTHR11545">
    <property type="entry name" value="RIBOSOMAL PROTEIN L13"/>
    <property type="match status" value="1"/>
</dbReference>
<sequence>MRTTYMAKPLEVERKWLVVDAAGQTLGRLASEVAALIRGKHKPEFTPHVDTGDFVVVINAEKIVLTGKKLQQKKYYRHSGYPGGLRTTTAQEMLNTKPERIIELAVHGMLPKNKLGHQMQTKLKVYAGAEHPHAAQQPVAWELRG</sequence>
<dbReference type="PANTHER" id="PTHR11545:SF2">
    <property type="entry name" value="LARGE RIBOSOMAL SUBUNIT PROTEIN UL13M"/>
    <property type="match status" value="1"/>
</dbReference>
<dbReference type="CDD" id="cd00392">
    <property type="entry name" value="Ribosomal_L13"/>
    <property type="match status" value="1"/>
</dbReference>
<accession>A0ABV6DJH7</accession>
<dbReference type="InterPro" id="IPR005823">
    <property type="entry name" value="Ribosomal_uL13_bac-type"/>
</dbReference>
<comment type="subunit">
    <text evidence="4">Part of the 50S ribosomal subunit.</text>
</comment>
<dbReference type="NCBIfam" id="TIGR01066">
    <property type="entry name" value="rplM_bact"/>
    <property type="match status" value="1"/>
</dbReference>
<evidence type="ECO:0000256" key="1">
    <source>
        <dbReference type="ARBA" id="ARBA00006227"/>
    </source>
</evidence>
<dbReference type="EMBL" id="JBHLWN010000038">
    <property type="protein sequence ID" value="MFC0212790.1"/>
    <property type="molecule type" value="Genomic_DNA"/>
</dbReference>
<comment type="caution">
    <text evidence="5">The sequence shown here is derived from an EMBL/GenBank/DDBJ whole genome shotgun (WGS) entry which is preliminary data.</text>
</comment>